<name>A0ABU6FIN0_9ACTN</name>
<protein>
    <submittedName>
        <fullName evidence="1">Uncharacterized protein</fullName>
    </submittedName>
</protein>
<dbReference type="Proteomes" id="UP001354931">
    <property type="component" value="Unassembled WGS sequence"/>
</dbReference>
<dbReference type="EMBL" id="JAOZYC010000200">
    <property type="protein sequence ID" value="MEB8343844.1"/>
    <property type="molecule type" value="Genomic_DNA"/>
</dbReference>
<keyword evidence="2" id="KW-1185">Reference proteome</keyword>
<evidence type="ECO:0000313" key="1">
    <source>
        <dbReference type="EMBL" id="MEB8343844.1"/>
    </source>
</evidence>
<comment type="caution">
    <text evidence="1">The sequence shown here is derived from an EMBL/GenBank/DDBJ whole genome shotgun (WGS) entry which is preliminary data.</text>
</comment>
<sequence>WVARRCADLLPQLLALAADEVRHDVRGTGARLDLRASAGVAAALASVAGLEVPPRACDHVTGAAGATPGTSQPCEVCP</sequence>
<feature type="non-terminal residue" evidence="1">
    <location>
        <position position="1"/>
    </location>
</feature>
<evidence type="ECO:0000313" key="2">
    <source>
        <dbReference type="Proteomes" id="UP001354931"/>
    </source>
</evidence>
<reference evidence="1 2" key="1">
    <citation type="submission" date="2022-10" db="EMBL/GenBank/DDBJ databases">
        <authorList>
            <person name="Xie J."/>
            <person name="Shen N."/>
        </authorList>
    </citation>
    <scope>NUCLEOTIDE SEQUENCE [LARGE SCALE GENOMIC DNA]</scope>
    <source>
        <strain evidence="1 2">YIM65594</strain>
    </source>
</reference>
<gene>
    <name evidence="1" type="ORF">OKJ99_40825</name>
</gene>
<accession>A0ABU6FIN0</accession>
<organism evidence="1 2">
    <name type="scientific">Streptomyces endophyticus</name>
    <dbReference type="NCBI Taxonomy" id="714166"/>
    <lineage>
        <taxon>Bacteria</taxon>
        <taxon>Bacillati</taxon>
        <taxon>Actinomycetota</taxon>
        <taxon>Actinomycetes</taxon>
        <taxon>Kitasatosporales</taxon>
        <taxon>Streptomycetaceae</taxon>
        <taxon>Streptomyces</taxon>
    </lineage>
</organism>
<proteinExistence type="predicted"/>